<keyword evidence="1" id="KW-0175">Coiled coil</keyword>
<evidence type="ECO:0000313" key="3">
    <source>
        <dbReference type="Proteomes" id="UP001469553"/>
    </source>
</evidence>
<organism evidence="2 3">
    <name type="scientific">Ameca splendens</name>
    <dbReference type="NCBI Taxonomy" id="208324"/>
    <lineage>
        <taxon>Eukaryota</taxon>
        <taxon>Metazoa</taxon>
        <taxon>Chordata</taxon>
        <taxon>Craniata</taxon>
        <taxon>Vertebrata</taxon>
        <taxon>Euteleostomi</taxon>
        <taxon>Actinopterygii</taxon>
        <taxon>Neopterygii</taxon>
        <taxon>Teleostei</taxon>
        <taxon>Neoteleostei</taxon>
        <taxon>Acanthomorphata</taxon>
        <taxon>Ovalentaria</taxon>
        <taxon>Atherinomorphae</taxon>
        <taxon>Cyprinodontiformes</taxon>
        <taxon>Goodeidae</taxon>
        <taxon>Ameca</taxon>
    </lineage>
</organism>
<protein>
    <submittedName>
        <fullName evidence="2">Uncharacterized protein</fullName>
    </submittedName>
</protein>
<dbReference type="EMBL" id="JAHRIP010039603">
    <property type="protein sequence ID" value="MEQ2296182.1"/>
    <property type="molecule type" value="Genomic_DNA"/>
</dbReference>
<reference evidence="2 3" key="1">
    <citation type="submission" date="2021-06" db="EMBL/GenBank/DDBJ databases">
        <authorList>
            <person name="Palmer J.M."/>
        </authorList>
    </citation>
    <scope>NUCLEOTIDE SEQUENCE [LARGE SCALE GENOMIC DNA]</scope>
    <source>
        <strain evidence="2 3">AS_MEX2019</strain>
        <tissue evidence="2">Muscle</tissue>
    </source>
</reference>
<feature type="coiled-coil region" evidence="1">
    <location>
        <begin position="51"/>
        <end position="120"/>
    </location>
</feature>
<dbReference type="Proteomes" id="UP001469553">
    <property type="component" value="Unassembled WGS sequence"/>
</dbReference>
<accession>A0ABV0YR48</accession>
<comment type="caution">
    <text evidence="2">The sequence shown here is derived from an EMBL/GenBank/DDBJ whole genome shotgun (WGS) entry which is preliminary data.</text>
</comment>
<evidence type="ECO:0000256" key="1">
    <source>
        <dbReference type="SAM" id="Coils"/>
    </source>
</evidence>
<evidence type="ECO:0000313" key="2">
    <source>
        <dbReference type="EMBL" id="MEQ2296182.1"/>
    </source>
</evidence>
<sequence>MRDLREFSTIVGNREIKLPMEITGGIEEEFTVARLYISKIKSEVKSMVKRCRHLENLHTECNRKMEETSRELSSCNLLVSQHEAKIRSLMECMQNVELKKRQLVDSNDALTEELAKLRAQESMSQVTSGKNNTSLQSDIKKTRGFKSCVIVTSQLHWHLPTYLSPSPDQQLKRSSTHLIFSRGSRLAGWFYLTCALQWLPSRQMFCCWLQKPTCVHTHSAAVG</sequence>
<keyword evidence="3" id="KW-1185">Reference proteome</keyword>
<proteinExistence type="predicted"/>
<name>A0ABV0YR48_9TELE</name>
<gene>
    <name evidence="2" type="ORF">AMECASPLE_022331</name>
</gene>